<feature type="domain" description="Nitrogenase/oxidoreductase component 1" evidence="2">
    <location>
        <begin position="72"/>
        <end position="466"/>
    </location>
</feature>
<dbReference type="Pfam" id="PF00148">
    <property type="entry name" value="Oxidored_nitro"/>
    <property type="match status" value="1"/>
</dbReference>
<dbReference type="GO" id="GO:0016491">
    <property type="term" value="F:oxidoreductase activity"/>
    <property type="evidence" value="ECO:0007669"/>
    <property type="project" value="InterPro"/>
</dbReference>
<dbReference type="EMBL" id="FYDG01000041">
    <property type="protein sequence ID" value="SNB84917.1"/>
    <property type="molecule type" value="Genomic_DNA"/>
</dbReference>
<dbReference type="InterPro" id="IPR049939">
    <property type="entry name" value="NifE-like"/>
</dbReference>
<evidence type="ECO:0000313" key="3">
    <source>
        <dbReference type="EMBL" id="SNB84917.1"/>
    </source>
</evidence>
<dbReference type="Gene3D" id="3.40.50.1980">
    <property type="entry name" value="Nitrogenase molybdenum iron protein domain"/>
    <property type="match status" value="1"/>
</dbReference>
<evidence type="ECO:0000256" key="1">
    <source>
        <dbReference type="SAM" id="MobiDB-lite"/>
    </source>
</evidence>
<dbReference type="AlphaFoldDB" id="A0A212SH66"/>
<dbReference type="OrthoDB" id="9762718at2"/>
<evidence type="ECO:0000259" key="2">
    <source>
        <dbReference type="Pfam" id="PF00148"/>
    </source>
</evidence>
<dbReference type="SUPFAM" id="SSF53807">
    <property type="entry name" value="Helical backbone' metal receptor"/>
    <property type="match status" value="1"/>
</dbReference>
<evidence type="ECO:0000313" key="4">
    <source>
        <dbReference type="Proteomes" id="UP000198418"/>
    </source>
</evidence>
<accession>A0A212SH66</accession>
<sequence>MPINLKTPVVESREQRLGTVIGWEGSAEELAVESCFKRGGGCGGQKARRVCELQSPFTQGSVCSEQMVECQAGNVRDAVLIQHSPIGCGTGQVIYNSIYRNGLAMRGLPVQNLHLISTNLSERDMVFGGVAKLERTIRDAWERHHPKAIFIASSCSTAIIGDDIDSVAAAAESEIGIPVIPLHCEGFKSKHWSTGFDATQHGILRQIVRKAPEKKQEDLVNVINLWGGDVFTPMLGELGLRVNYVVDMATVDELAQLSEAAATVTFCYTLGSYMSAALEQEFGVPEIKAPLPYGFEGTDAWLRAIAKQTNREEKAEAYIAREHARVKPRIAELRELLKGKKGYVSTGSAYAHGLIGVLRELGVEVEGSLVFHHDPVYDSQDPRQDTLAHLVDTYGDVPQFTVGNRQQYQFYALLQRIKPDFIIIRHNGLAPLAARLGIPAIPLGDEHHVVGYQGIVNLGESILDVLAHKKFHQDLAAHTKLPYRKWWLEQTDPFVLAKEKQAAQAAPRQPAALSSSVRRVGAK</sequence>
<dbReference type="Proteomes" id="UP000198418">
    <property type="component" value="Unassembled WGS sequence"/>
</dbReference>
<gene>
    <name evidence="3" type="ORF">SAMN06265338_1414</name>
</gene>
<feature type="region of interest" description="Disordered" evidence="1">
    <location>
        <begin position="504"/>
        <end position="523"/>
    </location>
</feature>
<dbReference type="PANTHER" id="PTHR42956:SF1">
    <property type="entry name" value="NITROGENASE IRON-MOLYBDENUM COFACTOR BIOSYNTHESIS PROTEIN NIFE"/>
    <property type="match status" value="1"/>
</dbReference>
<name>A0A212SH66_RHOAC</name>
<organism evidence="3 4">
    <name type="scientific">Rhodoblastus acidophilus</name>
    <name type="common">Rhodopseudomonas acidophila</name>
    <dbReference type="NCBI Taxonomy" id="1074"/>
    <lineage>
        <taxon>Bacteria</taxon>
        <taxon>Pseudomonadati</taxon>
        <taxon>Pseudomonadota</taxon>
        <taxon>Alphaproteobacteria</taxon>
        <taxon>Hyphomicrobiales</taxon>
        <taxon>Rhodoblastaceae</taxon>
        <taxon>Rhodoblastus</taxon>
    </lineage>
</organism>
<dbReference type="RefSeq" id="WP_088522710.1">
    <property type="nucleotide sequence ID" value="NZ_FYDG01000041.1"/>
</dbReference>
<keyword evidence="4" id="KW-1185">Reference proteome</keyword>
<proteinExistence type="predicted"/>
<dbReference type="Gene3D" id="3.40.50.12380">
    <property type="entry name" value="Nitrogenase MoFe cofactor biosynthesis protein NifE, C-terminal"/>
    <property type="match status" value="1"/>
</dbReference>
<dbReference type="PANTHER" id="PTHR42956">
    <property type="entry name" value="NITROGENASE IRON-MOLYBDENUM COFACTOR BIOSYNTHESIS PROTEIN NIFE"/>
    <property type="match status" value="1"/>
</dbReference>
<dbReference type="InterPro" id="IPR000510">
    <property type="entry name" value="Nase/OxRdtase_comp1"/>
</dbReference>
<dbReference type="CDD" id="cd01972">
    <property type="entry name" value="Nitrogenase_VnfE_like"/>
    <property type="match status" value="1"/>
</dbReference>
<reference evidence="4" key="1">
    <citation type="submission" date="2017-06" db="EMBL/GenBank/DDBJ databases">
        <authorList>
            <person name="Varghese N."/>
            <person name="Submissions S."/>
        </authorList>
    </citation>
    <scope>NUCLEOTIDE SEQUENCE [LARGE SCALE GENOMIC DNA]</scope>
    <source>
        <strain evidence="4">DSM 137</strain>
    </source>
</reference>
<protein>
    <submittedName>
        <fullName evidence="3">Nitrogenase molybdenum-iron protein alpha chain</fullName>
    </submittedName>
</protein>